<dbReference type="GO" id="GO:0005886">
    <property type="term" value="C:plasma membrane"/>
    <property type="evidence" value="ECO:0007669"/>
    <property type="project" value="UniProtKB-SubCell"/>
</dbReference>
<keyword evidence="6 10" id="KW-1133">Transmembrane helix</keyword>
<dbReference type="Gene3D" id="1.20.144.10">
    <property type="entry name" value="Phosphatidic acid phosphatase type 2/haloperoxidase"/>
    <property type="match status" value="1"/>
</dbReference>
<dbReference type="PANTHER" id="PTHR14969:SF62">
    <property type="entry name" value="DECAPRENYLPHOSPHORYL-5-PHOSPHORIBOSE PHOSPHATASE RV3807C-RELATED"/>
    <property type="match status" value="1"/>
</dbReference>
<dbReference type="CDD" id="cd01610">
    <property type="entry name" value="PAP2_like"/>
    <property type="match status" value="1"/>
</dbReference>
<dbReference type="PANTHER" id="PTHR14969">
    <property type="entry name" value="SPHINGOSINE-1-PHOSPHATE PHOSPHOHYDROLASE"/>
    <property type="match status" value="1"/>
</dbReference>
<keyword evidence="3" id="KW-1003">Cell membrane</keyword>
<keyword evidence="5" id="KW-0378">Hydrolase</keyword>
<evidence type="ECO:0000256" key="2">
    <source>
        <dbReference type="ARBA" id="ARBA00012374"/>
    </source>
</evidence>
<evidence type="ECO:0000313" key="13">
    <source>
        <dbReference type="Proteomes" id="UP000186905"/>
    </source>
</evidence>
<dbReference type="GO" id="GO:0050380">
    <property type="term" value="F:undecaprenyl-diphosphatase activity"/>
    <property type="evidence" value="ECO:0007669"/>
    <property type="project" value="UniProtKB-EC"/>
</dbReference>
<evidence type="ECO:0000256" key="10">
    <source>
        <dbReference type="SAM" id="Phobius"/>
    </source>
</evidence>
<evidence type="ECO:0000256" key="1">
    <source>
        <dbReference type="ARBA" id="ARBA00004651"/>
    </source>
</evidence>
<name>A0A1Q9GS68_9GAMM</name>
<dbReference type="InterPro" id="IPR036938">
    <property type="entry name" value="PAP2/HPO_sf"/>
</dbReference>
<dbReference type="RefSeq" id="WP_075763541.1">
    <property type="nucleotide sequence ID" value="NZ_MJIL01000065.1"/>
</dbReference>
<evidence type="ECO:0000256" key="8">
    <source>
        <dbReference type="ARBA" id="ARBA00032707"/>
    </source>
</evidence>
<dbReference type="Pfam" id="PF01569">
    <property type="entry name" value="PAP2"/>
    <property type="match status" value="1"/>
</dbReference>
<dbReference type="EC" id="3.6.1.27" evidence="2"/>
<keyword evidence="4 10" id="KW-0812">Transmembrane</keyword>
<proteinExistence type="predicted"/>
<dbReference type="InterPro" id="IPR000326">
    <property type="entry name" value="PAP2/HPO"/>
</dbReference>
<dbReference type="OrthoDB" id="9780507at2"/>
<feature type="transmembrane region" description="Helical" evidence="10">
    <location>
        <begin position="109"/>
        <end position="130"/>
    </location>
</feature>
<evidence type="ECO:0000256" key="4">
    <source>
        <dbReference type="ARBA" id="ARBA00022692"/>
    </source>
</evidence>
<dbReference type="SUPFAM" id="SSF48317">
    <property type="entry name" value="Acid phosphatase/Vanadium-dependent haloperoxidase"/>
    <property type="match status" value="1"/>
</dbReference>
<keyword evidence="7 10" id="KW-0472">Membrane</keyword>
<organism evidence="12 13">
    <name type="scientific">Photobacterium proteolyticum</name>
    <dbReference type="NCBI Taxonomy" id="1903952"/>
    <lineage>
        <taxon>Bacteria</taxon>
        <taxon>Pseudomonadati</taxon>
        <taxon>Pseudomonadota</taxon>
        <taxon>Gammaproteobacteria</taxon>
        <taxon>Vibrionales</taxon>
        <taxon>Vibrionaceae</taxon>
        <taxon>Photobacterium</taxon>
    </lineage>
</organism>
<comment type="subcellular location">
    <subcellularLocation>
        <location evidence="1">Cell membrane</location>
        <topology evidence="1">Multi-pass membrane protein</topology>
    </subcellularLocation>
</comment>
<comment type="catalytic activity">
    <reaction evidence="9">
        <text>di-trans,octa-cis-undecaprenyl diphosphate + H2O = di-trans,octa-cis-undecaprenyl phosphate + phosphate + H(+)</text>
        <dbReference type="Rhea" id="RHEA:28094"/>
        <dbReference type="ChEBI" id="CHEBI:15377"/>
        <dbReference type="ChEBI" id="CHEBI:15378"/>
        <dbReference type="ChEBI" id="CHEBI:43474"/>
        <dbReference type="ChEBI" id="CHEBI:58405"/>
        <dbReference type="ChEBI" id="CHEBI:60392"/>
        <dbReference type="EC" id="3.6.1.27"/>
    </reaction>
</comment>
<gene>
    <name evidence="12" type="ORF">BIT28_02440</name>
</gene>
<dbReference type="STRING" id="1903952.BIT28_02440"/>
<dbReference type="AlphaFoldDB" id="A0A1Q9GS68"/>
<dbReference type="Proteomes" id="UP000186905">
    <property type="component" value="Unassembled WGS sequence"/>
</dbReference>
<evidence type="ECO:0000256" key="9">
    <source>
        <dbReference type="ARBA" id="ARBA00047594"/>
    </source>
</evidence>
<evidence type="ECO:0000256" key="3">
    <source>
        <dbReference type="ARBA" id="ARBA00022475"/>
    </source>
</evidence>
<keyword evidence="13" id="KW-1185">Reference proteome</keyword>
<feature type="transmembrane region" description="Helical" evidence="10">
    <location>
        <begin position="142"/>
        <end position="165"/>
    </location>
</feature>
<sequence length="169" mass="18522">MAVLAPIQRFDNAFSTLCLCHRFNYQVAAMSRAVSRSGDGPLYAVFGMTVWLTDEQQGSQVLVLGLLAFLIELPVYWLLKNAFKRSRPSHLPSFIKPSDKYSLPSGHTAAAFIMASLISAFYPAAAWLVWPWAALIGLSRVLLGVHFISDIVAGALLGLICFDFVQGTL</sequence>
<dbReference type="SMART" id="SM00014">
    <property type="entry name" value="acidPPc"/>
    <property type="match status" value="1"/>
</dbReference>
<evidence type="ECO:0000256" key="6">
    <source>
        <dbReference type="ARBA" id="ARBA00022989"/>
    </source>
</evidence>
<evidence type="ECO:0000259" key="11">
    <source>
        <dbReference type="SMART" id="SM00014"/>
    </source>
</evidence>
<accession>A0A1Q9GS68</accession>
<evidence type="ECO:0000313" key="12">
    <source>
        <dbReference type="EMBL" id="OLQ77482.1"/>
    </source>
</evidence>
<protein>
    <recommendedName>
        <fullName evidence="2">undecaprenyl-diphosphate phosphatase</fullName>
        <ecNumber evidence="2">3.6.1.27</ecNumber>
    </recommendedName>
    <alternativeName>
        <fullName evidence="8">Undecaprenyl pyrophosphate phosphatase</fullName>
    </alternativeName>
</protein>
<evidence type="ECO:0000256" key="7">
    <source>
        <dbReference type="ARBA" id="ARBA00023136"/>
    </source>
</evidence>
<feature type="domain" description="Phosphatidic acid phosphatase type 2/haloperoxidase" evidence="11">
    <location>
        <begin position="61"/>
        <end position="166"/>
    </location>
</feature>
<dbReference type="EMBL" id="MJIL01000065">
    <property type="protein sequence ID" value="OLQ77482.1"/>
    <property type="molecule type" value="Genomic_DNA"/>
</dbReference>
<reference evidence="12 13" key="1">
    <citation type="submission" date="2016-09" db="EMBL/GenBank/DDBJ databases">
        <title>Photobacterium proteolyticum sp. nov. a protease producing bacterium isolated from ocean sediments of Laizhou Bay.</title>
        <authorList>
            <person name="Li Y."/>
        </authorList>
    </citation>
    <scope>NUCLEOTIDE SEQUENCE [LARGE SCALE GENOMIC DNA]</scope>
    <source>
        <strain evidence="12 13">13-12</strain>
    </source>
</reference>
<comment type="caution">
    <text evidence="12">The sequence shown here is derived from an EMBL/GenBank/DDBJ whole genome shotgun (WGS) entry which is preliminary data.</text>
</comment>
<feature type="transmembrane region" description="Helical" evidence="10">
    <location>
        <begin position="61"/>
        <end position="79"/>
    </location>
</feature>
<evidence type="ECO:0000256" key="5">
    <source>
        <dbReference type="ARBA" id="ARBA00022801"/>
    </source>
</evidence>